<dbReference type="AlphaFoldDB" id="A0AAV7NZZ3"/>
<gene>
    <name evidence="1" type="ORF">NDU88_008314</name>
</gene>
<accession>A0AAV7NZZ3</accession>
<organism evidence="1 2">
    <name type="scientific">Pleurodeles waltl</name>
    <name type="common">Iberian ribbed newt</name>
    <dbReference type="NCBI Taxonomy" id="8319"/>
    <lineage>
        <taxon>Eukaryota</taxon>
        <taxon>Metazoa</taxon>
        <taxon>Chordata</taxon>
        <taxon>Craniata</taxon>
        <taxon>Vertebrata</taxon>
        <taxon>Euteleostomi</taxon>
        <taxon>Amphibia</taxon>
        <taxon>Batrachia</taxon>
        <taxon>Caudata</taxon>
        <taxon>Salamandroidea</taxon>
        <taxon>Salamandridae</taxon>
        <taxon>Pleurodelinae</taxon>
        <taxon>Pleurodeles</taxon>
    </lineage>
</organism>
<name>A0AAV7NZZ3_PLEWA</name>
<proteinExistence type="predicted"/>
<keyword evidence="2" id="KW-1185">Reference proteome</keyword>
<evidence type="ECO:0000313" key="2">
    <source>
        <dbReference type="Proteomes" id="UP001066276"/>
    </source>
</evidence>
<comment type="caution">
    <text evidence="1">The sequence shown here is derived from an EMBL/GenBank/DDBJ whole genome shotgun (WGS) entry which is preliminary data.</text>
</comment>
<dbReference type="Proteomes" id="UP001066276">
    <property type="component" value="Chromosome 8"/>
</dbReference>
<evidence type="ECO:0000313" key="1">
    <source>
        <dbReference type="EMBL" id="KAJ1120139.1"/>
    </source>
</evidence>
<protein>
    <submittedName>
        <fullName evidence="1">Uncharacterized protein</fullName>
    </submittedName>
</protein>
<sequence length="105" mass="10958">MSPNVLKAAHGIGANDTSAAASLPLEEIPVAAQLSMGPSQSTRGKRLFLQCEDPYTGILSATQGLKHQRSYRDLRGVVAKARPCGHLGAPRACSNLCKATLTGEA</sequence>
<reference evidence="1" key="1">
    <citation type="journal article" date="2022" name="bioRxiv">
        <title>Sequencing and chromosome-scale assembly of the giantPleurodeles waltlgenome.</title>
        <authorList>
            <person name="Brown T."/>
            <person name="Elewa A."/>
            <person name="Iarovenko S."/>
            <person name="Subramanian E."/>
            <person name="Araus A.J."/>
            <person name="Petzold A."/>
            <person name="Susuki M."/>
            <person name="Suzuki K.-i.T."/>
            <person name="Hayashi T."/>
            <person name="Toyoda A."/>
            <person name="Oliveira C."/>
            <person name="Osipova E."/>
            <person name="Leigh N.D."/>
            <person name="Simon A."/>
            <person name="Yun M.H."/>
        </authorList>
    </citation>
    <scope>NUCLEOTIDE SEQUENCE</scope>
    <source>
        <strain evidence="1">20211129_DDA</strain>
        <tissue evidence="1">Liver</tissue>
    </source>
</reference>
<dbReference type="EMBL" id="JANPWB010000012">
    <property type="protein sequence ID" value="KAJ1120139.1"/>
    <property type="molecule type" value="Genomic_DNA"/>
</dbReference>